<reference evidence="9 10" key="1">
    <citation type="submission" date="2015-06" db="EMBL/GenBank/DDBJ databases">
        <title>Lineage-specific patterns of genome deterioration in obligate symbionts.</title>
        <authorList>
            <person name="Bennett G.M."/>
            <person name="McCutcheon J.P."/>
            <person name="McDonald B.R."/>
            <person name="Moran N.A."/>
        </authorList>
    </citation>
    <scope>NUCLEOTIDE SEQUENCE [LARGE SCALE GENOMIC DNA]</scope>
    <source>
        <strain evidence="9 10">B-GSS</strain>
    </source>
</reference>
<feature type="domain" description="Large ribosomal subunit protein uL6 alpha-beta" evidence="8">
    <location>
        <begin position="11"/>
        <end position="81"/>
    </location>
</feature>
<dbReference type="KEGG" id="bcig:AB162_288"/>
<evidence type="ECO:0000313" key="10">
    <source>
        <dbReference type="Proteomes" id="UP000056466"/>
    </source>
</evidence>
<keyword evidence="3 6" id="KW-0687">Ribonucleoprotein</keyword>
<evidence type="ECO:0000259" key="8">
    <source>
        <dbReference type="Pfam" id="PF00347"/>
    </source>
</evidence>
<evidence type="ECO:0000313" key="9">
    <source>
        <dbReference type="EMBL" id="AKZ65887.1"/>
    </source>
</evidence>
<evidence type="ECO:0000256" key="2">
    <source>
        <dbReference type="ARBA" id="ARBA00022980"/>
    </source>
</evidence>
<protein>
    <recommendedName>
        <fullName evidence="4 5">50S ribosomal protein L6</fullName>
    </recommendedName>
</protein>
<dbReference type="GO" id="GO:0022625">
    <property type="term" value="C:cytosolic large ribosomal subunit"/>
    <property type="evidence" value="ECO:0007669"/>
    <property type="project" value="UniProtKB-UniRule"/>
</dbReference>
<dbReference type="InterPro" id="IPR002358">
    <property type="entry name" value="Ribosomal_uL6_CS"/>
</dbReference>
<keyword evidence="7" id="KW-0694">RNA-binding</keyword>
<evidence type="ECO:0000256" key="7">
    <source>
        <dbReference type="RuleBase" id="RU003870"/>
    </source>
</evidence>
<proteinExistence type="inferred from homology"/>
<dbReference type="InterPro" id="IPR036789">
    <property type="entry name" value="Ribosomal_uL6-like_a/b-dom_sf"/>
</dbReference>
<dbReference type="EMBL" id="CP011787">
    <property type="protein sequence ID" value="AKZ65887.1"/>
    <property type="molecule type" value="Genomic_DNA"/>
</dbReference>
<evidence type="ECO:0000256" key="6">
    <source>
        <dbReference type="RuleBase" id="RU003869"/>
    </source>
</evidence>
<keyword evidence="10" id="KW-1185">Reference proteome</keyword>
<evidence type="ECO:0000256" key="5">
    <source>
        <dbReference type="NCBIfam" id="TIGR03654"/>
    </source>
</evidence>
<dbReference type="PATRIC" id="fig|186490.8.peg.274"/>
<organism evidence="9 10">
    <name type="scientific">Candidatus Palibaumannia cicadellinicola</name>
    <dbReference type="NCBI Taxonomy" id="186490"/>
    <lineage>
        <taxon>Bacteria</taxon>
        <taxon>Pseudomonadati</taxon>
        <taxon>Pseudomonadota</taxon>
        <taxon>Gammaproteobacteria</taxon>
        <taxon>Candidatus Palibaumannia</taxon>
    </lineage>
</organism>
<dbReference type="PANTHER" id="PTHR11655:SF14">
    <property type="entry name" value="LARGE RIBOSOMAL SUBUNIT PROTEIN UL6M"/>
    <property type="match status" value="1"/>
</dbReference>
<dbReference type="FunFam" id="3.90.930.12:FF:000001">
    <property type="entry name" value="50S ribosomal protein L6"/>
    <property type="match status" value="1"/>
</dbReference>
<comment type="function">
    <text evidence="7">This protein binds to the 23S rRNA, and is important in its secondary structure. It is located near the subunit interface in the base of the L7/L12 stalk, and near the tRNA binding site of the peptidyltransferase center.</text>
</comment>
<dbReference type="Pfam" id="PF00347">
    <property type="entry name" value="Ribosomal_L6"/>
    <property type="match status" value="2"/>
</dbReference>
<feature type="domain" description="Large ribosomal subunit protein uL6 alpha-beta" evidence="8">
    <location>
        <begin position="90"/>
        <end position="164"/>
    </location>
</feature>
<dbReference type="NCBIfam" id="TIGR03654">
    <property type="entry name" value="L6_bact"/>
    <property type="match status" value="1"/>
</dbReference>
<dbReference type="Gene3D" id="3.90.930.12">
    <property type="entry name" value="Ribosomal protein L6, alpha-beta domain"/>
    <property type="match status" value="2"/>
</dbReference>
<name>A0A0K2BL12_9GAMM</name>
<dbReference type="GO" id="GO:0003735">
    <property type="term" value="F:structural constituent of ribosome"/>
    <property type="evidence" value="ECO:0007669"/>
    <property type="project" value="UniProtKB-UniRule"/>
</dbReference>
<dbReference type="RefSeq" id="WP_053096839.1">
    <property type="nucleotide sequence ID" value="NZ_CP011787.1"/>
</dbReference>
<comment type="similarity">
    <text evidence="1 6">Belongs to the universal ribosomal protein uL6 family.</text>
</comment>
<dbReference type="AlphaFoldDB" id="A0A0K2BL12"/>
<dbReference type="InterPro" id="IPR019906">
    <property type="entry name" value="Ribosomal_uL6_bac-type"/>
</dbReference>
<dbReference type="InterPro" id="IPR020040">
    <property type="entry name" value="Ribosomal_uL6_a/b-dom"/>
</dbReference>
<evidence type="ECO:0000256" key="3">
    <source>
        <dbReference type="ARBA" id="ARBA00023274"/>
    </source>
</evidence>
<keyword evidence="7" id="KW-0699">rRNA-binding</keyword>
<dbReference type="PRINTS" id="PR00059">
    <property type="entry name" value="RIBOSOMALL6"/>
</dbReference>
<dbReference type="SUPFAM" id="SSF56053">
    <property type="entry name" value="Ribosomal protein L6"/>
    <property type="match status" value="2"/>
</dbReference>
<dbReference type="PIRSF" id="PIRSF002162">
    <property type="entry name" value="Ribosomal_L6"/>
    <property type="match status" value="1"/>
</dbReference>
<dbReference type="GO" id="GO:0002181">
    <property type="term" value="P:cytoplasmic translation"/>
    <property type="evidence" value="ECO:0007669"/>
    <property type="project" value="TreeGrafter"/>
</dbReference>
<dbReference type="GO" id="GO:0019843">
    <property type="term" value="F:rRNA binding"/>
    <property type="evidence" value="ECO:0007669"/>
    <property type="project" value="UniProtKB-UniRule"/>
</dbReference>
<dbReference type="OrthoDB" id="9805007at2"/>
<sequence>MSRIAKLPIIIPVNVDVTINSSDLIVNGQYGNLTCIINKAVSIKKVDNKLLFFPNKGYPNNWAITGTTRALVNNMVIGVTKIFTKKLLLVGVGYRVTVKNNVVNLFLGFSHNIDYKLPAGITAECISQTEILLKSADKQALGQVAMDLHSYRNPDPYKGKGIRYAEEIIVTKVAKKK</sequence>
<evidence type="ECO:0000256" key="1">
    <source>
        <dbReference type="ARBA" id="ARBA00009356"/>
    </source>
</evidence>
<dbReference type="PROSITE" id="PS00525">
    <property type="entry name" value="RIBOSOMAL_L6_1"/>
    <property type="match status" value="1"/>
</dbReference>
<dbReference type="PANTHER" id="PTHR11655">
    <property type="entry name" value="60S/50S RIBOSOMAL PROTEIN L6/L9"/>
    <property type="match status" value="1"/>
</dbReference>
<keyword evidence="2 6" id="KW-0689">Ribosomal protein</keyword>
<accession>A0A0K2BL12</accession>
<dbReference type="InterPro" id="IPR000702">
    <property type="entry name" value="Ribosomal_uL6-like"/>
</dbReference>
<gene>
    <name evidence="9" type="primary">rplF</name>
    <name evidence="9" type="ORF">AB162_288</name>
</gene>
<evidence type="ECO:0000256" key="4">
    <source>
        <dbReference type="ARBA" id="ARBA00035454"/>
    </source>
</evidence>
<dbReference type="Proteomes" id="UP000056466">
    <property type="component" value="Chromosome"/>
</dbReference>